<evidence type="ECO:0000256" key="8">
    <source>
        <dbReference type="SAM" id="Phobius"/>
    </source>
</evidence>
<feature type="compositionally biased region" description="Polar residues" evidence="7">
    <location>
        <begin position="1"/>
        <end position="15"/>
    </location>
</feature>
<feature type="compositionally biased region" description="Low complexity" evidence="7">
    <location>
        <begin position="213"/>
        <end position="227"/>
    </location>
</feature>
<dbReference type="PANTHER" id="PTHR43663">
    <property type="entry name" value="CHROMATE TRANSPORT PROTEIN-RELATED"/>
    <property type="match status" value="1"/>
</dbReference>
<evidence type="ECO:0000313" key="10">
    <source>
        <dbReference type="Proteomes" id="UP000366065"/>
    </source>
</evidence>
<comment type="caution">
    <text evidence="9">The sequence shown here is derived from an EMBL/GenBank/DDBJ whole genome shotgun (WGS) entry which is preliminary data.</text>
</comment>
<dbReference type="InterPro" id="IPR003370">
    <property type="entry name" value="Chromate_transpt"/>
</dbReference>
<keyword evidence="4 8" id="KW-0812">Transmembrane</keyword>
<dbReference type="EMBL" id="CABPRV010000001">
    <property type="protein sequence ID" value="VVD65645.1"/>
    <property type="molecule type" value="Genomic_DNA"/>
</dbReference>
<feature type="transmembrane region" description="Helical" evidence="8">
    <location>
        <begin position="35"/>
        <end position="54"/>
    </location>
</feature>
<accession>A0ABY6VMJ9</accession>
<reference evidence="9 10" key="1">
    <citation type="submission" date="2019-08" db="EMBL/GenBank/DDBJ databases">
        <authorList>
            <person name="Peeters C."/>
        </authorList>
    </citation>
    <scope>NUCLEOTIDE SEQUENCE [LARGE SCALE GENOMIC DNA]</scope>
    <source>
        <strain evidence="9 10">LMG 20602</strain>
    </source>
</reference>
<feature type="transmembrane region" description="Helical" evidence="8">
    <location>
        <begin position="168"/>
        <end position="191"/>
    </location>
</feature>
<proteinExistence type="inferred from homology"/>
<feature type="region of interest" description="Disordered" evidence="7">
    <location>
        <begin position="204"/>
        <end position="227"/>
    </location>
</feature>
<organism evidence="9 10">
    <name type="scientific">Pandoraea capi</name>
    <dbReference type="NCBI Taxonomy" id="2508286"/>
    <lineage>
        <taxon>Bacteria</taxon>
        <taxon>Pseudomonadati</taxon>
        <taxon>Pseudomonadota</taxon>
        <taxon>Betaproteobacteria</taxon>
        <taxon>Burkholderiales</taxon>
        <taxon>Burkholderiaceae</taxon>
        <taxon>Pandoraea</taxon>
    </lineage>
</organism>
<feature type="transmembrane region" description="Helical" evidence="8">
    <location>
        <begin position="136"/>
        <end position="156"/>
    </location>
</feature>
<dbReference type="Proteomes" id="UP000366065">
    <property type="component" value="Unassembled WGS sequence"/>
</dbReference>
<dbReference type="RefSeq" id="WP_150719694.1">
    <property type="nucleotide sequence ID" value="NZ_CABPRV010000001.1"/>
</dbReference>
<keyword evidence="5 8" id="KW-1133">Transmembrane helix</keyword>
<evidence type="ECO:0000256" key="2">
    <source>
        <dbReference type="ARBA" id="ARBA00005262"/>
    </source>
</evidence>
<comment type="subcellular location">
    <subcellularLocation>
        <location evidence="1">Cell membrane</location>
        <topology evidence="1">Multi-pass membrane protein</topology>
    </subcellularLocation>
</comment>
<evidence type="ECO:0000256" key="7">
    <source>
        <dbReference type="SAM" id="MobiDB-lite"/>
    </source>
</evidence>
<comment type="similarity">
    <text evidence="2">Belongs to the chromate ion transporter (CHR) (TC 2.A.51) family.</text>
</comment>
<evidence type="ECO:0000256" key="3">
    <source>
        <dbReference type="ARBA" id="ARBA00022475"/>
    </source>
</evidence>
<gene>
    <name evidence="9" type="primary">srpC_4</name>
    <name evidence="9" type="ORF">PCA20602_00340</name>
</gene>
<evidence type="ECO:0000256" key="6">
    <source>
        <dbReference type="ARBA" id="ARBA00023136"/>
    </source>
</evidence>
<evidence type="ECO:0000256" key="4">
    <source>
        <dbReference type="ARBA" id="ARBA00022692"/>
    </source>
</evidence>
<sequence length="227" mass="24131">MTFLASDTSDVSSPESPAPHTVTPNPTEPPTCWDLALAFGTIGATGFGGVLPWARRMVVDQRRWLTDREFAELLPLAQLLPGPNVANIATVLGRRFRGPRGAASAVAGLYFCPTLVIILIGYAYAQWGQTPLVQHLLSGLMPAATGLVIATSVRLLGGLERHWTTLGFAAATFVGSFLFGLPLLLVLGVLGPCAILTAYRRGRSQPRDDHDLQGQSGQSGQKGQEGQ</sequence>
<dbReference type="PANTHER" id="PTHR43663:SF1">
    <property type="entry name" value="CHROMATE TRANSPORTER"/>
    <property type="match status" value="1"/>
</dbReference>
<name>A0ABY6VMJ9_9BURK</name>
<feature type="transmembrane region" description="Helical" evidence="8">
    <location>
        <begin position="102"/>
        <end position="124"/>
    </location>
</feature>
<evidence type="ECO:0000256" key="5">
    <source>
        <dbReference type="ARBA" id="ARBA00022989"/>
    </source>
</evidence>
<keyword evidence="10" id="KW-1185">Reference proteome</keyword>
<evidence type="ECO:0000256" key="1">
    <source>
        <dbReference type="ARBA" id="ARBA00004651"/>
    </source>
</evidence>
<evidence type="ECO:0000313" key="9">
    <source>
        <dbReference type="EMBL" id="VVD65645.1"/>
    </source>
</evidence>
<keyword evidence="6 8" id="KW-0472">Membrane</keyword>
<dbReference type="Pfam" id="PF02417">
    <property type="entry name" value="Chromate_transp"/>
    <property type="match status" value="1"/>
</dbReference>
<dbReference type="InterPro" id="IPR052518">
    <property type="entry name" value="CHR_Transporter"/>
</dbReference>
<protein>
    <submittedName>
        <fullName evidence="9">Chromate transport protein</fullName>
    </submittedName>
</protein>
<feature type="region of interest" description="Disordered" evidence="7">
    <location>
        <begin position="1"/>
        <end position="27"/>
    </location>
</feature>
<keyword evidence="3" id="KW-1003">Cell membrane</keyword>